<gene>
    <name evidence="3" type="primary">oar_2</name>
    <name evidence="3" type="ORF">rosag_24220</name>
</gene>
<comment type="caution">
    <text evidence="3">The sequence shown here is derived from an EMBL/GenBank/DDBJ whole genome shotgun (WGS) entry which is preliminary data.</text>
</comment>
<organism evidence="3 4">
    <name type="scientific">Roseisolibacter agri</name>
    <dbReference type="NCBI Taxonomy" id="2014610"/>
    <lineage>
        <taxon>Bacteria</taxon>
        <taxon>Pseudomonadati</taxon>
        <taxon>Gemmatimonadota</taxon>
        <taxon>Gemmatimonadia</taxon>
        <taxon>Gemmatimonadales</taxon>
        <taxon>Gemmatimonadaceae</taxon>
        <taxon>Roseisolibacter</taxon>
    </lineage>
</organism>
<dbReference type="Proteomes" id="UP001161325">
    <property type="component" value="Unassembled WGS sequence"/>
</dbReference>
<evidence type="ECO:0000313" key="3">
    <source>
        <dbReference type="EMBL" id="GLC25909.1"/>
    </source>
</evidence>
<feature type="chain" id="PRO_5041299709" evidence="2">
    <location>
        <begin position="25"/>
        <end position="1241"/>
    </location>
</feature>
<protein>
    <submittedName>
        <fullName evidence="3">Oar protein</fullName>
    </submittedName>
</protein>
<evidence type="ECO:0000256" key="1">
    <source>
        <dbReference type="SAM" id="MobiDB-lite"/>
    </source>
</evidence>
<feature type="signal peptide" evidence="2">
    <location>
        <begin position="1"/>
        <end position="24"/>
    </location>
</feature>
<dbReference type="InterPro" id="IPR008969">
    <property type="entry name" value="CarboxyPept-like_regulatory"/>
</dbReference>
<reference evidence="3" key="1">
    <citation type="submission" date="2022-08" db="EMBL/GenBank/DDBJ databases">
        <title>Draft genome sequencing of Roseisolibacter agri AW1220.</title>
        <authorList>
            <person name="Tobiishi Y."/>
            <person name="Tonouchi A."/>
        </authorList>
    </citation>
    <scope>NUCLEOTIDE SEQUENCE</scope>
    <source>
        <strain evidence="3">AW1220</strain>
    </source>
</reference>
<dbReference type="SUPFAM" id="SSF49464">
    <property type="entry name" value="Carboxypeptidase regulatory domain-like"/>
    <property type="match status" value="1"/>
</dbReference>
<keyword evidence="2" id="KW-0732">Signal</keyword>
<dbReference type="EMBL" id="BRXS01000003">
    <property type="protein sequence ID" value="GLC25909.1"/>
    <property type="molecule type" value="Genomic_DNA"/>
</dbReference>
<feature type="region of interest" description="Disordered" evidence="1">
    <location>
        <begin position="697"/>
        <end position="717"/>
    </location>
</feature>
<sequence>MHVKSWWQDRWAWLCAFVASILLAAAPLAPLAAQTDVIRGRVTNPEGLPLPGVRVTATSIPGNVTREARTNNQGSFQLAFPGGTGDYMMGYALVGYVYRQFQVKRLADEAVLVADARLAVVQLDTIAVVEAVQRRVSRSDAQSRDIGGTEQSVSLSVLPPELQGDVAAMAASLPGVLLVPGLDGGPDGFSVLGLGADQSNVTLNGLPVGANGLPRDANISSTLTTSPYDVSRGGFSGGNFNIRSGGGSNFRNRGLSLVVNAPQLQWTDRAANALGTRYTNVSLGGVLSGPIRPSKAFYNVSYQLGRNARDNQTLLGTSALGLRTAGVASDSVTRFVDILGRRGVPVGGGPSHAQRVSDNGTFLASVDVSPPGSSSGQSFGFTVNGNWGRQSPIGGGATQLASASGDRFNWGGGLQARHSGYVKMLLSESSVGVTTSRTHGDPYVDLPAGRVRVNSVFADGESGVQSLTFGGNQGLSSRSRSFGGALKNDLSWFDDANRHRLKLTSELQYSGSTQDPSSNLLGTFTFNSLEDLEAGRPASFSRTLTARQRNTGQVTGSLAIGDAYRRTPDLQLQYGVRVDASRFLQTPAFNPAVERAFGRRNDRVPMPVGVSPRVGFSWTLGNAQELDEFFGAARRPRAVLRGGLGVFTNATNAGIVGGALDNTGLPSGTQQIVCVGEAVPTPDWAAYATDPSRIPDRCADPSQGSGQAGGSVFSDARPNVTLVSPDYRPSRSVRSNLGWNGSILDARFNANVEATYAINLRQQRSVDLNFAPVERFTLDGEGRPVFVAPTSIVATTGAIASRDARVSPEFARVTELRSDLQSRTAQLSLRLSPIQRGPSRFGWSAAYTFSHVREQVSGFSSTAGNPLDVVWARAAQGPHQINYNLRYTFFDAVQVNWNGAFVSGSAYTPTIAGDVNGDGYSNDRAFVYDQSAADPALAAGMRDLLAHTSPAARECLLRQAGRIAARNSCRGPWSSTASLNITVDRAKFRLPQRTSASFALSNPLGAADLLLNGSGSLRGWGQNATPDQALLYVRGFDPATQRYRYEVNQRFGASRPQLLTLRSPVTLTASVKIDLGPVRERQNLQQQLGTGRTRPGSRFPESFFRNVGPSGLTNPMATILRQQDSLRLTALQADSLAAMNRRYTYRSDSLWAPVARHFAALPTRFDEDDAYDRYARARRAQLDMLARVGPAIRALLTPAQRRKLPASVLTVLDPRYLDAIRNGIGIYVGAGSLVTGGGGGF</sequence>
<dbReference type="Pfam" id="PF13620">
    <property type="entry name" value="CarboxypepD_reg"/>
    <property type="match status" value="1"/>
</dbReference>
<dbReference type="Gene3D" id="2.60.40.1120">
    <property type="entry name" value="Carboxypeptidase-like, regulatory domain"/>
    <property type="match status" value="1"/>
</dbReference>
<keyword evidence="4" id="KW-1185">Reference proteome</keyword>
<dbReference type="SUPFAM" id="SSF56935">
    <property type="entry name" value="Porins"/>
    <property type="match status" value="1"/>
</dbReference>
<dbReference type="AlphaFoldDB" id="A0AA37Q3I2"/>
<evidence type="ECO:0000313" key="4">
    <source>
        <dbReference type="Proteomes" id="UP001161325"/>
    </source>
</evidence>
<accession>A0AA37Q3I2</accession>
<evidence type="ECO:0000256" key="2">
    <source>
        <dbReference type="SAM" id="SignalP"/>
    </source>
</evidence>
<name>A0AA37Q3I2_9BACT</name>
<proteinExistence type="predicted"/>